<reference evidence="1" key="1">
    <citation type="submission" date="2018-05" db="EMBL/GenBank/DDBJ databases">
        <authorList>
            <person name="Lanie J.A."/>
            <person name="Ng W.-L."/>
            <person name="Kazmierczak K.M."/>
            <person name="Andrzejewski T.M."/>
            <person name="Davidsen T.M."/>
            <person name="Wayne K.J."/>
            <person name="Tettelin H."/>
            <person name="Glass J.I."/>
            <person name="Rusch D."/>
            <person name="Podicherti R."/>
            <person name="Tsui H.-C.T."/>
            <person name="Winkler M.E."/>
        </authorList>
    </citation>
    <scope>NUCLEOTIDE SEQUENCE</scope>
</reference>
<evidence type="ECO:0008006" key="2">
    <source>
        <dbReference type="Google" id="ProtNLM"/>
    </source>
</evidence>
<protein>
    <recommendedName>
        <fullName evidence="2">Cytidyltransferase-like domain-containing protein</fullName>
    </recommendedName>
</protein>
<evidence type="ECO:0000313" key="1">
    <source>
        <dbReference type="EMBL" id="SVC02507.1"/>
    </source>
</evidence>
<dbReference type="SUPFAM" id="SSF52374">
    <property type="entry name" value="Nucleotidylyl transferase"/>
    <property type="match status" value="1"/>
</dbReference>
<feature type="non-terminal residue" evidence="1">
    <location>
        <position position="1"/>
    </location>
</feature>
<name>A0A382ITL2_9ZZZZ</name>
<dbReference type="EMBL" id="UINC01069268">
    <property type="protein sequence ID" value="SVC02507.1"/>
    <property type="molecule type" value="Genomic_DNA"/>
</dbReference>
<accession>A0A382ITL2</accession>
<organism evidence="1">
    <name type="scientific">marine metagenome</name>
    <dbReference type="NCBI Taxonomy" id="408172"/>
    <lineage>
        <taxon>unclassified sequences</taxon>
        <taxon>metagenomes</taxon>
        <taxon>ecological metagenomes</taxon>
    </lineage>
</organism>
<sequence length="104" mass="12168">VEKVAAGSPFYIYPSWSENAKKDPLPHKVKYEWMRKIFPKYKNNIISNPKCKTAIHVLTKYEEFSEVVMVVGSDRVNDFQNLFDKYNGVESAHGFYKFDKIEVV</sequence>
<proteinExistence type="predicted"/>
<gene>
    <name evidence="1" type="ORF">METZ01_LOCUS255361</name>
</gene>
<feature type="non-terminal residue" evidence="1">
    <location>
        <position position="104"/>
    </location>
</feature>
<dbReference type="AlphaFoldDB" id="A0A382ITL2"/>